<feature type="non-terminal residue" evidence="1">
    <location>
        <position position="75"/>
    </location>
</feature>
<sequence>DIEFLNCKFLDETSFCNSDINSNFVMNGNYFNKNIINNKIFKNSDIKGQSFKLIGNSNLPRLDGISFSKETKFTL</sequence>
<feature type="non-terminal residue" evidence="1">
    <location>
        <position position="1"/>
    </location>
</feature>
<accession>W1YAB5</accession>
<protein>
    <recommendedName>
        <fullName evidence="2">Pentapeptide repeat-containing protein</fullName>
    </recommendedName>
</protein>
<name>W1YAB5_9ZZZZ</name>
<comment type="caution">
    <text evidence="1">The sequence shown here is derived from an EMBL/GenBank/DDBJ whole genome shotgun (WGS) entry which is preliminary data.</text>
</comment>
<evidence type="ECO:0000313" key="1">
    <source>
        <dbReference type="EMBL" id="ETJ39442.1"/>
    </source>
</evidence>
<gene>
    <name evidence="1" type="ORF">Q604_UNBC06695G0001</name>
</gene>
<organism evidence="1">
    <name type="scientific">human gut metagenome</name>
    <dbReference type="NCBI Taxonomy" id="408170"/>
    <lineage>
        <taxon>unclassified sequences</taxon>
        <taxon>metagenomes</taxon>
        <taxon>organismal metagenomes</taxon>
    </lineage>
</organism>
<dbReference type="AlphaFoldDB" id="W1YAB5"/>
<proteinExistence type="predicted"/>
<dbReference type="EMBL" id="AZMM01006695">
    <property type="protein sequence ID" value="ETJ39442.1"/>
    <property type="molecule type" value="Genomic_DNA"/>
</dbReference>
<evidence type="ECO:0008006" key="2">
    <source>
        <dbReference type="Google" id="ProtNLM"/>
    </source>
</evidence>
<reference evidence="1" key="1">
    <citation type="submission" date="2013-12" db="EMBL/GenBank/DDBJ databases">
        <title>A Varibaculum cambriense genome reconstructed from a premature infant gut community with otherwise low bacterial novelty that shifts toward anaerobic metabolism during the third week of life.</title>
        <authorList>
            <person name="Brown C.T."/>
            <person name="Sharon I."/>
            <person name="Thomas B.C."/>
            <person name="Castelle C.J."/>
            <person name="Morowitz M.J."/>
            <person name="Banfield J.F."/>
        </authorList>
    </citation>
    <scope>NUCLEOTIDE SEQUENCE</scope>
</reference>